<dbReference type="InterPro" id="IPR055577">
    <property type="entry name" value="DUF7153"/>
</dbReference>
<dbReference type="Pfam" id="PF23672">
    <property type="entry name" value="DUF7153"/>
    <property type="match status" value="1"/>
</dbReference>
<comment type="caution">
    <text evidence="2">The sequence shown here is derived from an EMBL/GenBank/DDBJ whole genome shotgun (WGS) entry which is preliminary data.</text>
</comment>
<dbReference type="PANTHER" id="PTHR22198">
    <property type="entry name" value="FERM DOMAIN-CONTAINING PROTEIN"/>
    <property type="match status" value="1"/>
</dbReference>
<evidence type="ECO:0000313" key="2">
    <source>
        <dbReference type="EMBL" id="KAL3279768.1"/>
    </source>
</evidence>
<sequence>VSFNSYGKDNIIENSRTLTNLDRDCFIIPVHSLDRFLPEGVPMPKPLPNGNSPDKKNANLHVMEVPDPKLCVLCHLMSPLEPIDPVLESPLVQPLFKQRLTAGELFNEIGQSKTALTGMLLANMERNSEFPFITYYVINSNQTNPVMFYNNIRTASLTKFDPRTIKYTAAHTLDLYTEVASICRPPIHEIGMSLSKTHTPSTGYMVSVYKVFEGDDREKFERNWLFWTG</sequence>
<accession>A0ABD2NM27</accession>
<feature type="non-terminal residue" evidence="2">
    <location>
        <position position="1"/>
    </location>
</feature>
<organism evidence="2 3">
    <name type="scientific">Cryptolaemus montrouzieri</name>
    <dbReference type="NCBI Taxonomy" id="559131"/>
    <lineage>
        <taxon>Eukaryota</taxon>
        <taxon>Metazoa</taxon>
        <taxon>Ecdysozoa</taxon>
        <taxon>Arthropoda</taxon>
        <taxon>Hexapoda</taxon>
        <taxon>Insecta</taxon>
        <taxon>Pterygota</taxon>
        <taxon>Neoptera</taxon>
        <taxon>Endopterygota</taxon>
        <taxon>Coleoptera</taxon>
        <taxon>Polyphaga</taxon>
        <taxon>Cucujiformia</taxon>
        <taxon>Coccinelloidea</taxon>
        <taxon>Coccinellidae</taxon>
        <taxon>Scymninae</taxon>
        <taxon>Scymnini</taxon>
        <taxon>Cryptolaemus</taxon>
    </lineage>
</organism>
<feature type="domain" description="DUF7153" evidence="1">
    <location>
        <begin position="116"/>
        <end position="229"/>
    </location>
</feature>
<gene>
    <name evidence="2" type="ORF">HHI36_017276</name>
</gene>
<feature type="non-terminal residue" evidence="2">
    <location>
        <position position="229"/>
    </location>
</feature>
<keyword evidence="3" id="KW-1185">Reference proteome</keyword>
<proteinExistence type="predicted"/>
<reference evidence="2 3" key="1">
    <citation type="journal article" date="2021" name="BMC Biol.">
        <title>Horizontally acquired antibacterial genes associated with adaptive radiation of ladybird beetles.</title>
        <authorList>
            <person name="Li H.S."/>
            <person name="Tang X.F."/>
            <person name="Huang Y.H."/>
            <person name="Xu Z.Y."/>
            <person name="Chen M.L."/>
            <person name="Du X.Y."/>
            <person name="Qiu B.Y."/>
            <person name="Chen P.T."/>
            <person name="Zhang W."/>
            <person name="Slipinski A."/>
            <person name="Escalona H.E."/>
            <person name="Waterhouse R.M."/>
            <person name="Zwick A."/>
            <person name="Pang H."/>
        </authorList>
    </citation>
    <scope>NUCLEOTIDE SEQUENCE [LARGE SCALE GENOMIC DNA]</scope>
    <source>
        <strain evidence="2">SYSU2018</strain>
    </source>
</reference>
<protein>
    <recommendedName>
        <fullName evidence="1">DUF7153 domain-containing protein</fullName>
    </recommendedName>
</protein>
<dbReference type="Proteomes" id="UP001516400">
    <property type="component" value="Unassembled WGS sequence"/>
</dbReference>
<evidence type="ECO:0000259" key="1">
    <source>
        <dbReference type="Pfam" id="PF23672"/>
    </source>
</evidence>
<dbReference type="AlphaFoldDB" id="A0ABD2NM27"/>
<evidence type="ECO:0000313" key="3">
    <source>
        <dbReference type="Proteomes" id="UP001516400"/>
    </source>
</evidence>
<dbReference type="EMBL" id="JABFTP020000124">
    <property type="protein sequence ID" value="KAL3279768.1"/>
    <property type="molecule type" value="Genomic_DNA"/>
</dbReference>
<name>A0ABD2NM27_9CUCU</name>
<dbReference type="PANTHER" id="PTHR22198:SF1">
    <property type="entry name" value="FERM DOMAIN-CONTAINING PROTEIN"/>
    <property type="match status" value="1"/>
</dbReference>